<dbReference type="AlphaFoldDB" id="A0A814VXZ8"/>
<dbReference type="Proteomes" id="UP000663877">
    <property type="component" value="Unassembled WGS sequence"/>
</dbReference>
<feature type="domain" description="G-protein coupled receptors family 1 profile" evidence="6">
    <location>
        <begin position="1"/>
        <end position="218"/>
    </location>
</feature>
<dbReference type="SUPFAM" id="SSF81321">
    <property type="entry name" value="Family A G protein-coupled receptor-like"/>
    <property type="match status" value="1"/>
</dbReference>
<dbReference type="InterPro" id="IPR017452">
    <property type="entry name" value="GPCR_Rhodpsn_7TM"/>
</dbReference>
<evidence type="ECO:0000256" key="3">
    <source>
        <dbReference type="ARBA" id="ARBA00022989"/>
    </source>
</evidence>
<feature type="transmembrane region" description="Helical" evidence="5">
    <location>
        <begin position="161"/>
        <end position="182"/>
    </location>
</feature>
<dbReference type="Proteomes" id="UP000663832">
    <property type="component" value="Unassembled WGS sequence"/>
</dbReference>
<feature type="transmembrane region" description="Helical" evidence="5">
    <location>
        <begin position="66"/>
        <end position="84"/>
    </location>
</feature>
<dbReference type="Gene3D" id="1.20.1070.10">
    <property type="entry name" value="Rhodopsin 7-helix transmembrane proteins"/>
    <property type="match status" value="1"/>
</dbReference>
<organism evidence="7 10">
    <name type="scientific">Adineta steineri</name>
    <dbReference type="NCBI Taxonomy" id="433720"/>
    <lineage>
        <taxon>Eukaryota</taxon>
        <taxon>Metazoa</taxon>
        <taxon>Spiralia</taxon>
        <taxon>Gnathifera</taxon>
        <taxon>Rotifera</taxon>
        <taxon>Eurotatoria</taxon>
        <taxon>Bdelloidea</taxon>
        <taxon>Adinetida</taxon>
        <taxon>Adinetidae</taxon>
        <taxon>Adineta</taxon>
    </lineage>
</organism>
<feature type="transmembrane region" description="Helical" evidence="5">
    <location>
        <begin position="36"/>
        <end position="54"/>
    </location>
</feature>
<dbReference type="OrthoDB" id="10016905at2759"/>
<reference evidence="7" key="1">
    <citation type="submission" date="2021-02" db="EMBL/GenBank/DDBJ databases">
        <authorList>
            <person name="Nowell W R."/>
        </authorList>
    </citation>
    <scope>NUCLEOTIDE SEQUENCE</scope>
</reference>
<feature type="transmembrane region" description="Helical" evidence="5">
    <location>
        <begin position="194"/>
        <end position="219"/>
    </location>
</feature>
<keyword evidence="9" id="KW-1185">Reference proteome</keyword>
<sequence>MCDLVPISLNYFYTGHVYNLSICLYWVTGNYTLQGISSWLMAWASIDRYLLIFFYRLRSTFLRHDIQIIGVCVFVIVWYITLTFTHPCSEDWFDGTQFLCGGPCFNNDTVIVTIDWILIVLLPTLLIVIFNLLLLGRVIFQKCRRRLGVDRRSFVWRKNRKLIIQLLAIVFIYLITQLPLSIFSLIRLFGPTDFLIAISLIWLFYTPYLIYIITPFAYIATTKECQKRVCRCRNYIHPLALTGDHRLKQRTTAV</sequence>
<dbReference type="InterPro" id="IPR000276">
    <property type="entry name" value="GPCR_Rhodpsn"/>
</dbReference>
<protein>
    <recommendedName>
        <fullName evidence="6">G-protein coupled receptors family 1 profile domain-containing protein</fullName>
    </recommendedName>
</protein>
<comment type="caution">
    <text evidence="7">The sequence shown here is derived from an EMBL/GenBank/DDBJ whole genome shotgun (WGS) entry which is preliminary data.</text>
</comment>
<keyword evidence="2 5" id="KW-0812">Transmembrane</keyword>
<evidence type="ECO:0000256" key="1">
    <source>
        <dbReference type="ARBA" id="ARBA00004370"/>
    </source>
</evidence>
<dbReference type="PROSITE" id="PS50262">
    <property type="entry name" value="G_PROTEIN_RECEP_F1_2"/>
    <property type="match status" value="1"/>
</dbReference>
<evidence type="ECO:0000313" key="10">
    <source>
        <dbReference type="Proteomes" id="UP000663877"/>
    </source>
</evidence>
<proteinExistence type="predicted"/>
<evidence type="ECO:0000313" key="9">
    <source>
        <dbReference type="Proteomes" id="UP000663832"/>
    </source>
</evidence>
<evidence type="ECO:0000256" key="5">
    <source>
        <dbReference type="SAM" id="Phobius"/>
    </source>
</evidence>
<dbReference type="GO" id="GO:0004930">
    <property type="term" value="F:G protein-coupled receptor activity"/>
    <property type="evidence" value="ECO:0007669"/>
    <property type="project" value="InterPro"/>
</dbReference>
<dbReference type="EMBL" id="CAJNOI010000223">
    <property type="protein sequence ID" value="CAF1194230.1"/>
    <property type="molecule type" value="Genomic_DNA"/>
</dbReference>
<feature type="transmembrane region" description="Helical" evidence="5">
    <location>
        <begin position="116"/>
        <end position="140"/>
    </location>
</feature>
<evidence type="ECO:0000313" key="7">
    <source>
        <dbReference type="EMBL" id="CAF1194230.1"/>
    </source>
</evidence>
<name>A0A814VXZ8_9BILA</name>
<evidence type="ECO:0000256" key="4">
    <source>
        <dbReference type="ARBA" id="ARBA00023136"/>
    </source>
</evidence>
<evidence type="ECO:0000256" key="2">
    <source>
        <dbReference type="ARBA" id="ARBA00022692"/>
    </source>
</evidence>
<dbReference type="Pfam" id="PF00001">
    <property type="entry name" value="7tm_1"/>
    <property type="match status" value="1"/>
</dbReference>
<evidence type="ECO:0000259" key="6">
    <source>
        <dbReference type="PROSITE" id="PS50262"/>
    </source>
</evidence>
<accession>A0A814VXZ8</accession>
<keyword evidence="3 5" id="KW-1133">Transmembrane helix</keyword>
<gene>
    <name evidence="7" type="ORF">BJG266_LOCUS26515</name>
    <name evidence="8" type="ORF">QVE165_LOCUS40352</name>
</gene>
<dbReference type="EMBL" id="CAJNOM010000463">
    <property type="protein sequence ID" value="CAF1452041.1"/>
    <property type="molecule type" value="Genomic_DNA"/>
</dbReference>
<keyword evidence="4 5" id="KW-0472">Membrane</keyword>
<comment type="subcellular location">
    <subcellularLocation>
        <location evidence="1">Membrane</location>
    </subcellularLocation>
</comment>
<evidence type="ECO:0000313" key="8">
    <source>
        <dbReference type="EMBL" id="CAF1452041.1"/>
    </source>
</evidence>
<dbReference type="GO" id="GO:0016020">
    <property type="term" value="C:membrane"/>
    <property type="evidence" value="ECO:0007669"/>
    <property type="project" value="UniProtKB-SubCell"/>
</dbReference>